<organism evidence="3">
    <name type="scientific">Candidatus Kentrum sp. FM</name>
    <dbReference type="NCBI Taxonomy" id="2126340"/>
    <lineage>
        <taxon>Bacteria</taxon>
        <taxon>Pseudomonadati</taxon>
        <taxon>Pseudomonadota</taxon>
        <taxon>Gammaproteobacteria</taxon>
        <taxon>Candidatus Kentrum</taxon>
    </lineage>
</organism>
<keyword evidence="1" id="KW-0472">Membrane</keyword>
<evidence type="ECO:0008006" key="5">
    <source>
        <dbReference type="Google" id="ProtNLM"/>
    </source>
</evidence>
<evidence type="ECO:0000256" key="1">
    <source>
        <dbReference type="SAM" id="Phobius"/>
    </source>
</evidence>
<accession>A0A450SL68</accession>
<feature type="transmembrane region" description="Helical" evidence="1">
    <location>
        <begin position="38"/>
        <end position="60"/>
    </location>
</feature>
<protein>
    <recommendedName>
        <fullName evidence="5">DUF4407 domain-containing protein</fullName>
    </recommendedName>
</protein>
<evidence type="ECO:0000313" key="4">
    <source>
        <dbReference type="EMBL" id="VFK10217.1"/>
    </source>
</evidence>
<proteinExistence type="predicted"/>
<feature type="transmembrane region" description="Helical" evidence="1">
    <location>
        <begin position="324"/>
        <end position="344"/>
    </location>
</feature>
<feature type="transmembrane region" description="Helical" evidence="1">
    <location>
        <begin position="12"/>
        <end position="32"/>
    </location>
</feature>
<keyword evidence="1" id="KW-1133">Transmembrane helix</keyword>
<gene>
    <name evidence="2" type="ORF">BECKFM1743A_GA0114220_101197</name>
    <name evidence="4" type="ORF">BECKFM1743B_GA0114221_101338</name>
    <name evidence="3" type="ORF">BECKFM1743C_GA0114222_101377</name>
</gene>
<dbReference type="AlphaFoldDB" id="A0A450SL68"/>
<feature type="transmembrane region" description="Helical" evidence="1">
    <location>
        <begin position="72"/>
        <end position="92"/>
    </location>
</feature>
<evidence type="ECO:0000313" key="3">
    <source>
        <dbReference type="EMBL" id="VFJ54306.1"/>
    </source>
</evidence>
<dbReference type="EMBL" id="CAADEZ010000119">
    <property type="protein sequence ID" value="VFJ53756.1"/>
    <property type="molecule type" value="Genomic_DNA"/>
</dbReference>
<evidence type="ECO:0000313" key="2">
    <source>
        <dbReference type="EMBL" id="VFJ53756.1"/>
    </source>
</evidence>
<reference evidence="3" key="1">
    <citation type="submission" date="2019-02" db="EMBL/GenBank/DDBJ databases">
        <authorList>
            <person name="Gruber-Vodicka R. H."/>
            <person name="Seah K. B. B."/>
        </authorList>
    </citation>
    <scope>NUCLEOTIDE SEQUENCE</scope>
    <source>
        <strain evidence="2">BECK_BZ163</strain>
        <strain evidence="4">BECK_BZ164</strain>
        <strain evidence="3">BECK_BZ165</strain>
    </source>
</reference>
<name>A0A450SL68_9GAMM</name>
<dbReference type="EMBL" id="CAADFL010000133">
    <property type="protein sequence ID" value="VFK10217.1"/>
    <property type="molecule type" value="Genomic_DNA"/>
</dbReference>
<dbReference type="EMBL" id="CAADFA010000137">
    <property type="protein sequence ID" value="VFJ54306.1"/>
    <property type="molecule type" value="Genomic_DNA"/>
</dbReference>
<keyword evidence="1" id="KW-0812">Transmembrane</keyword>
<sequence length="408" mass="46755">MNQQVTKIIPTLLLIISGVWSGFGVYTNFAPFDETKAIILGAGFSALGIIVSTVLSYYGFYIRRGVSILRSYIVAGIIAAMWLIFSPAYNAFFVCAEQAVKTEINSQFKKLSNIDKISKQNIYIEDVFFPLLKGLVAILDKEAQKQIEEHGGCGPICRKFMAIEEDISSIIELAEISRKKSKVDIQEHIGEIRALINTNQYGVLEIIERFSKHKNVLAESAPGQADKYTSLLLSFGEEVSKFREHIDYFSQMETRAKQTKQKGDIEAAKAALQVKRKLELIMKQWKIIKKRVSTVDAERVLEDLDGIEDVLLNFKLIFKHAGEYLSLIFVSFLVDIIALLMLFIPIKWYSYSANTLDKEKRDHQTQLDFLRDEFTVVAKKIEDDELRKQRLEEIEVPTRHYREFLSNR</sequence>